<reference evidence="2" key="1">
    <citation type="journal article" date="2020" name="Stud. Mycol.">
        <title>101 Dothideomycetes genomes: a test case for predicting lifestyles and emergence of pathogens.</title>
        <authorList>
            <person name="Haridas S."/>
            <person name="Albert R."/>
            <person name="Binder M."/>
            <person name="Bloem J."/>
            <person name="Labutti K."/>
            <person name="Salamov A."/>
            <person name="Andreopoulos B."/>
            <person name="Baker S."/>
            <person name="Barry K."/>
            <person name="Bills G."/>
            <person name="Bluhm B."/>
            <person name="Cannon C."/>
            <person name="Castanera R."/>
            <person name="Culley D."/>
            <person name="Daum C."/>
            <person name="Ezra D."/>
            <person name="Gonzalez J."/>
            <person name="Henrissat B."/>
            <person name="Kuo A."/>
            <person name="Liang C."/>
            <person name="Lipzen A."/>
            <person name="Lutzoni F."/>
            <person name="Magnuson J."/>
            <person name="Mondo S."/>
            <person name="Nolan M."/>
            <person name="Ohm R."/>
            <person name="Pangilinan J."/>
            <person name="Park H.-J."/>
            <person name="Ramirez L."/>
            <person name="Alfaro M."/>
            <person name="Sun H."/>
            <person name="Tritt A."/>
            <person name="Yoshinaga Y."/>
            <person name="Zwiers L.-H."/>
            <person name="Turgeon B."/>
            <person name="Goodwin S."/>
            <person name="Spatafora J."/>
            <person name="Crous P."/>
            <person name="Grigoriev I."/>
        </authorList>
    </citation>
    <scope>NUCLEOTIDE SEQUENCE</scope>
    <source>
        <strain evidence="2">CBS 122367</strain>
    </source>
</reference>
<feature type="region of interest" description="Disordered" evidence="1">
    <location>
        <begin position="78"/>
        <end position="109"/>
    </location>
</feature>
<gene>
    <name evidence="2" type="ORF">K458DRAFT_197951</name>
</gene>
<feature type="compositionally biased region" description="Polar residues" evidence="1">
    <location>
        <begin position="299"/>
        <end position="311"/>
    </location>
</feature>
<evidence type="ECO:0000256" key="1">
    <source>
        <dbReference type="SAM" id="MobiDB-lite"/>
    </source>
</evidence>
<organism evidence="2 3">
    <name type="scientific">Lentithecium fluviatile CBS 122367</name>
    <dbReference type="NCBI Taxonomy" id="1168545"/>
    <lineage>
        <taxon>Eukaryota</taxon>
        <taxon>Fungi</taxon>
        <taxon>Dikarya</taxon>
        <taxon>Ascomycota</taxon>
        <taxon>Pezizomycotina</taxon>
        <taxon>Dothideomycetes</taxon>
        <taxon>Pleosporomycetidae</taxon>
        <taxon>Pleosporales</taxon>
        <taxon>Massarineae</taxon>
        <taxon>Lentitheciaceae</taxon>
        <taxon>Lentithecium</taxon>
    </lineage>
</organism>
<feature type="compositionally biased region" description="Low complexity" evidence="1">
    <location>
        <begin position="89"/>
        <end position="109"/>
    </location>
</feature>
<name>A0A6G1ICR8_9PLEO</name>
<dbReference type="EMBL" id="MU005647">
    <property type="protein sequence ID" value="KAF2675830.1"/>
    <property type="molecule type" value="Genomic_DNA"/>
</dbReference>
<evidence type="ECO:0000313" key="3">
    <source>
        <dbReference type="Proteomes" id="UP000799291"/>
    </source>
</evidence>
<feature type="region of interest" description="Disordered" evidence="1">
    <location>
        <begin position="164"/>
        <end position="226"/>
    </location>
</feature>
<accession>A0A6G1ICR8</accession>
<keyword evidence="3" id="KW-1185">Reference proteome</keyword>
<feature type="compositionally biased region" description="Polar residues" evidence="1">
    <location>
        <begin position="166"/>
        <end position="183"/>
    </location>
</feature>
<feature type="region of interest" description="Disordered" evidence="1">
    <location>
        <begin position="285"/>
        <end position="313"/>
    </location>
</feature>
<feature type="compositionally biased region" description="Low complexity" evidence="1">
    <location>
        <begin position="285"/>
        <end position="298"/>
    </location>
</feature>
<feature type="compositionally biased region" description="Polar residues" evidence="1">
    <location>
        <begin position="202"/>
        <end position="215"/>
    </location>
</feature>
<sequence>MPSLMPSPNANTSTTLLETASQSSSALNLSTSGVTAVSSAVGSTSAIPPSANLMTTAPASITPSPSSKILSVSNADFSNSLRDRNGSVRSTPRPSTTIPGTSPIGTGTSMPMVLNSTILPSTSLSIYTPNVGYGEAPSETSSISLSLNIALTVGTAGRPITLPPVSANSSVLPPPLNTSTGTYNPDDDDRIGRSRPRRSSGLTGSTPLPTANATLPGTAPPLNAASAIPTESANSSASVLLNTGVLTPVNTTELPAGTGSSSAPALSSSVTLASTATPSFSVESVSSESIPSSTENSSLPLETASSTSPQPSAKYDDFPFYRHRGIIQRFSSIIQLHCAYGHSLGTHPNASALHRRISVNRPLRNNKHHLRFHHRLQCCPNAFGQRYGASLKWRYTIRYHFRG</sequence>
<evidence type="ECO:0000313" key="2">
    <source>
        <dbReference type="EMBL" id="KAF2675830.1"/>
    </source>
</evidence>
<protein>
    <submittedName>
        <fullName evidence="2">Uncharacterized protein</fullName>
    </submittedName>
</protein>
<dbReference type="AlphaFoldDB" id="A0A6G1ICR8"/>
<proteinExistence type="predicted"/>
<dbReference type="Proteomes" id="UP000799291">
    <property type="component" value="Unassembled WGS sequence"/>
</dbReference>